<protein>
    <submittedName>
        <fullName evidence="1">Uncharacterized protein</fullName>
    </submittedName>
</protein>
<reference evidence="1 2" key="1">
    <citation type="journal article" date="2010" name="Stand. Genomic Sci.">
        <title>Complete genome sequence of Geodermatophilus obscurus type strain (G-20).</title>
        <authorList>
            <person name="Ivanova N."/>
            <person name="Sikorski J."/>
            <person name="Jando M."/>
            <person name="Munk C."/>
            <person name="Lapidus A."/>
            <person name="Glavina Del Rio T."/>
            <person name="Copeland A."/>
            <person name="Tice H."/>
            <person name="Cheng J.-F."/>
            <person name="Lucas S."/>
            <person name="Chen F."/>
            <person name="Nolan M."/>
            <person name="Bruce D."/>
            <person name="Goodwin L."/>
            <person name="Pitluck S."/>
            <person name="Mavromatis K."/>
            <person name="Mikhailova N."/>
            <person name="Pati A."/>
            <person name="Chen A."/>
            <person name="Palaniappan K."/>
            <person name="Land M."/>
            <person name="Hauser L."/>
            <person name="Chang Y.-J."/>
            <person name="Jeffries C.D."/>
            <person name="Meincke L."/>
            <person name="Brettin T."/>
            <person name="Detter J.C."/>
            <person name="Detter J.C."/>
            <person name="Rohde M."/>
            <person name="Goeker M."/>
            <person name="Bristow J."/>
            <person name="Eisen J.A."/>
            <person name="Markowitz V."/>
            <person name="Hugenholtz P."/>
            <person name="Kyrpides N.C."/>
            <person name="Klenk H.-P."/>
        </authorList>
    </citation>
    <scope>NUCLEOTIDE SEQUENCE [LARGE SCALE GENOMIC DNA]</scope>
    <source>
        <strain evidence="2">ATCC 25078 / DSM 43160 / JCM 3152 / KCC A-0152 / KCTC 9177 / NBRC 13315 / NRRL B-3577 / G-20</strain>
    </source>
</reference>
<dbReference type="EMBL" id="CP001867">
    <property type="protein sequence ID" value="ADB73173.1"/>
    <property type="molecule type" value="Genomic_DNA"/>
</dbReference>
<name>D2S562_GEOOG</name>
<sequence length="35" mass="4129">MRRRLARLRPGFDVDRRVYELCEGCNARHAVELVA</sequence>
<evidence type="ECO:0000313" key="1">
    <source>
        <dbReference type="EMBL" id="ADB73173.1"/>
    </source>
</evidence>
<dbReference type="Proteomes" id="UP000001382">
    <property type="component" value="Chromosome"/>
</dbReference>
<reference evidence="2" key="2">
    <citation type="submission" date="2010-01" db="EMBL/GenBank/DDBJ databases">
        <title>The complete genome of Geodermatophilus obscurus DSM 43160.</title>
        <authorList>
            <consortium name="US DOE Joint Genome Institute (JGI-PGF)"/>
            <person name="Lucas S."/>
            <person name="Copeland A."/>
            <person name="Lapidus A."/>
            <person name="Glavina del Rio T."/>
            <person name="Dalin E."/>
            <person name="Tice H."/>
            <person name="Bruce D."/>
            <person name="Goodwin L."/>
            <person name="Pitluck S."/>
            <person name="Kyrpides N."/>
            <person name="Mavromatis K."/>
            <person name="Ivanova N."/>
            <person name="Munk A.C."/>
            <person name="Brettin T."/>
            <person name="Detter J.C."/>
            <person name="Han C."/>
            <person name="Larimer F."/>
            <person name="Land M."/>
            <person name="Hauser L."/>
            <person name="Markowitz V."/>
            <person name="Cheng J.-F."/>
            <person name="Hugenholtz P."/>
            <person name="Woyke T."/>
            <person name="Wu D."/>
            <person name="Jando M."/>
            <person name="Schneider S."/>
            <person name="Klenk H.-P."/>
            <person name="Eisen J.A."/>
        </authorList>
    </citation>
    <scope>NUCLEOTIDE SEQUENCE [LARGE SCALE GENOMIC DNA]</scope>
    <source>
        <strain evidence="2">ATCC 25078 / DSM 43160 / JCM 3152 / KCC A-0152 / KCTC 9177 / NBRC 13315 / NRRL B-3577 / G-20</strain>
    </source>
</reference>
<dbReference type="KEGG" id="gob:Gobs_0382"/>
<proteinExistence type="predicted"/>
<dbReference type="AlphaFoldDB" id="D2S562"/>
<gene>
    <name evidence="1" type="ordered locus">Gobs_0382</name>
</gene>
<evidence type="ECO:0000313" key="2">
    <source>
        <dbReference type="Proteomes" id="UP000001382"/>
    </source>
</evidence>
<accession>D2S562</accession>
<dbReference type="HOGENOM" id="CLU_3365183_0_0_11"/>
<keyword evidence="2" id="KW-1185">Reference proteome</keyword>
<organism evidence="1 2">
    <name type="scientific">Geodermatophilus obscurus (strain ATCC 25078 / DSM 43160 / JCM 3152 / CCUG 61914 / KCC A-0152 / KCTC 9177 / NBRC 13315 / NRRL B-3577 / G-20)</name>
    <dbReference type="NCBI Taxonomy" id="526225"/>
    <lineage>
        <taxon>Bacteria</taxon>
        <taxon>Bacillati</taxon>
        <taxon>Actinomycetota</taxon>
        <taxon>Actinomycetes</taxon>
        <taxon>Geodermatophilales</taxon>
        <taxon>Geodermatophilaceae</taxon>
        <taxon>Geodermatophilus</taxon>
    </lineage>
</organism>